<organism evidence="2 3">
    <name type="scientific">Sphingobium xenophagum</name>
    <dbReference type="NCBI Taxonomy" id="121428"/>
    <lineage>
        <taxon>Bacteria</taxon>
        <taxon>Pseudomonadati</taxon>
        <taxon>Pseudomonadota</taxon>
        <taxon>Alphaproteobacteria</taxon>
        <taxon>Sphingomonadales</taxon>
        <taxon>Sphingomonadaceae</taxon>
        <taxon>Sphingobium</taxon>
    </lineage>
</organism>
<geneLocation type="plasmid" evidence="2 3">
    <name>p1</name>
</geneLocation>
<dbReference type="KEGG" id="shyd:CJD35_18650"/>
<proteinExistence type="predicted"/>
<evidence type="ECO:0000313" key="3">
    <source>
        <dbReference type="Proteomes" id="UP000217141"/>
    </source>
</evidence>
<protein>
    <submittedName>
        <fullName evidence="2">Uncharacterized protein</fullName>
    </submittedName>
</protein>
<evidence type="ECO:0000313" key="2">
    <source>
        <dbReference type="EMBL" id="ASY46514.1"/>
    </source>
</evidence>
<feature type="transmembrane region" description="Helical" evidence="1">
    <location>
        <begin position="47"/>
        <end position="65"/>
    </location>
</feature>
<keyword evidence="1" id="KW-0472">Membrane</keyword>
<dbReference type="RefSeq" id="WP_095687402.1">
    <property type="nucleotide sequence ID" value="NZ_CP022747.1"/>
</dbReference>
<dbReference type="EMBL" id="CP022747">
    <property type="protein sequence ID" value="ASY46514.1"/>
    <property type="molecule type" value="Genomic_DNA"/>
</dbReference>
<keyword evidence="1" id="KW-0812">Transmembrane</keyword>
<name>A0A249MZB4_SPHXE</name>
<reference evidence="2 3" key="1">
    <citation type="submission" date="2017-08" db="EMBL/GenBank/DDBJ databases">
        <title>Whole Genome Sequence of Sphingobium hydrophobicum C1: Insights into Adaption to the Electronic-waste Contaminated Sediment.</title>
        <authorList>
            <person name="Song D."/>
            <person name="Chen X."/>
            <person name="Xu M."/>
        </authorList>
    </citation>
    <scope>NUCLEOTIDE SEQUENCE [LARGE SCALE GENOMIC DNA]</scope>
    <source>
        <strain evidence="2 3">C1</strain>
        <plasmid evidence="2 3">p1</plasmid>
    </source>
</reference>
<gene>
    <name evidence="2" type="ORF">CJD35_18650</name>
</gene>
<dbReference type="AlphaFoldDB" id="A0A249MZB4"/>
<accession>A0A249MZB4</accession>
<evidence type="ECO:0000256" key="1">
    <source>
        <dbReference type="SAM" id="Phobius"/>
    </source>
</evidence>
<keyword evidence="2" id="KW-0614">Plasmid</keyword>
<sequence length="66" mass="7070">MSFDIDTYIRTQGLTGGPIITGKVDEPIPSLEPFTDEEGKVTLGGKIGYLLAYAVAAGALGYWFLM</sequence>
<keyword evidence="1" id="KW-1133">Transmembrane helix</keyword>
<dbReference type="Proteomes" id="UP000217141">
    <property type="component" value="Plasmid p1"/>
</dbReference>